<evidence type="ECO:0000256" key="1">
    <source>
        <dbReference type="ARBA" id="ARBA00023172"/>
    </source>
</evidence>
<reference evidence="3" key="2">
    <citation type="submission" date="2020-09" db="EMBL/GenBank/DDBJ databases">
        <authorList>
            <person name="Sun Q."/>
            <person name="Ohkuma M."/>
        </authorList>
    </citation>
    <scope>NUCLEOTIDE SEQUENCE</scope>
    <source>
        <strain evidence="3">JCM 10088</strain>
    </source>
</reference>
<organism evidence="3 4">
    <name type="scientific">Thermocladium modestius</name>
    <dbReference type="NCBI Taxonomy" id="62609"/>
    <lineage>
        <taxon>Archaea</taxon>
        <taxon>Thermoproteota</taxon>
        <taxon>Thermoprotei</taxon>
        <taxon>Thermoproteales</taxon>
        <taxon>Thermoproteaceae</taxon>
        <taxon>Thermocladium</taxon>
    </lineage>
</organism>
<dbReference type="Proteomes" id="UP000610960">
    <property type="component" value="Unassembled WGS sequence"/>
</dbReference>
<protein>
    <submittedName>
        <fullName evidence="3">Integrase</fullName>
    </submittedName>
</protein>
<dbReference type="Pfam" id="PF00589">
    <property type="entry name" value="Phage_integrase"/>
    <property type="match status" value="1"/>
</dbReference>
<dbReference type="InterPro" id="IPR011010">
    <property type="entry name" value="DNA_brk_join_enz"/>
</dbReference>
<evidence type="ECO:0000313" key="4">
    <source>
        <dbReference type="Proteomes" id="UP000610960"/>
    </source>
</evidence>
<dbReference type="Gene3D" id="1.10.443.10">
    <property type="entry name" value="Intergrase catalytic core"/>
    <property type="match status" value="1"/>
</dbReference>
<dbReference type="CDD" id="cd00397">
    <property type="entry name" value="DNA_BRE_C"/>
    <property type="match status" value="1"/>
</dbReference>
<dbReference type="GO" id="GO:0006310">
    <property type="term" value="P:DNA recombination"/>
    <property type="evidence" value="ECO:0007669"/>
    <property type="project" value="UniProtKB-KW"/>
</dbReference>
<dbReference type="InterPro" id="IPR013762">
    <property type="entry name" value="Integrase-like_cat_sf"/>
</dbReference>
<gene>
    <name evidence="3" type="ORF">GCM10007981_04570</name>
</gene>
<comment type="caution">
    <text evidence="3">The sequence shown here is derived from an EMBL/GenBank/DDBJ whole genome shotgun (WGS) entry which is preliminary data.</text>
</comment>
<dbReference type="SUPFAM" id="SSF56349">
    <property type="entry name" value="DNA breaking-rejoining enzymes"/>
    <property type="match status" value="1"/>
</dbReference>
<evidence type="ECO:0000313" key="3">
    <source>
        <dbReference type="EMBL" id="GGP19726.1"/>
    </source>
</evidence>
<dbReference type="AlphaFoldDB" id="A0A830GUE5"/>
<proteinExistence type="predicted"/>
<dbReference type="InterPro" id="IPR002104">
    <property type="entry name" value="Integrase_catalytic"/>
</dbReference>
<dbReference type="OrthoDB" id="27650at2157"/>
<dbReference type="RefSeq" id="WP_188595828.1">
    <property type="nucleotide sequence ID" value="NZ_BMNL01000001.1"/>
</dbReference>
<keyword evidence="4" id="KW-1185">Reference proteome</keyword>
<dbReference type="EMBL" id="BMNL01000001">
    <property type="protein sequence ID" value="GGP19726.1"/>
    <property type="molecule type" value="Genomic_DNA"/>
</dbReference>
<dbReference type="GO" id="GO:0015074">
    <property type="term" value="P:DNA integration"/>
    <property type="evidence" value="ECO:0007669"/>
    <property type="project" value="InterPro"/>
</dbReference>
<name>A0A830GUE5_9CREN</name>
<feature type="domain" description="Tyr recombinase" evidence="2">
    <location>
        <begin position="224"/>
        <end position="418"/>
    </location>
</feature>
<keyword evidence="1" id="KW-0233">DNA recombination</keyword>
<evidence type="ECO:0000259" key="2">
    <source>
        <dbReference type="PROSITE" id="PS51898"/>
    </source>
</evidence>
<dbReference type="PROSITE" id="PS51898">
    <property type="entry name" value="TYR_RECOMBINASE"/>
    <property type="match status" value="1"/>
</dbReference>
<dbReference type="GO" id="GO:0003677">
    <property type="term" value="F:DNA binding"/>
    <property type="evidence" value="ECO:0007669"/>
    <property type="project" value="InterPro"/>
</dbReference>
<accession>A0A830GUE5</accession>
<sequence>MVDCSLYNLARIPNDARVRIINYVMEVKQVRARDLGVTSNLISMIRSGKRRVTEDLLCHAMAYLTPEELARLLGQLPEVEPASVNDIVKVVARAVADPSFRDIPLSYLERYLGDYIRSAGRRWVVSSEDIEAFIKAKRLRGLSRKTISDEVRYIERTLAELNWVLEPENIMEYLDELREESEYAAKHTAYSLKSFLKTILKSKDPALFSLLYNAFTTIKPRNHAKAKLPTLNQLKEIFNQLPSIEAKAYFLILAETGLRPGEPLLISMDDVDWEHGLIHIGKVTATKRAFVAFLRTETVEWLRREYMPRRDRFVDGIVKPIEASKWFNNEVIERLRNRLIPFDQSRLRREIKETARQVLDRELELYELRKFFSTWMIMKGVPEAIVNTLQGRAPPSEYRVLIEHYWSPRHEELRQWYIKHASCLLCQ</sequence>
<reference evidence="3" key="1">
    <citation type="journal article" date="2014" name="Int. J. Syst. Evol. Microbiol.">
        <title>Complete genome sequence of Corynebacterium casei LMG S-19264T (=DSM 44701T), isolated from a smear-ripened cheese.</title>
        <authorList>
            <consortium name="US DOE Joint Genome Institute (JGI-PGF)"/>
            <person name="Walter F."/>
            <person name="Albersmeier A."/>
            <person name="Kalinowski J."/>
            <person name="Ruckert C."/>
        </authorList>
    </citation>
    <scope>NUCLEOTIDE SEQUENCE</scope>
    <source>
        <strain evidence="3">JCM 10088</strain>
    </source>
</reference>